<dbReference type="RefSeq" id="WP_014681049.1">
    <property type="nucleotide sequence ID" value="NC_017770.1"/>
</dbReference>
<organism evidence="1 2">
    <name type="scientific">Solitalea canadensis (strain ATCC 29591 / DSM 3403 / JCM 21819 / LMG 8368 / NBRC 15130 / NCIMB 12057 / USAM 9D)</name>
    <name type="common">Flexibacter canadensis</name>
    <dbReference type="NCBI Taxonomy" id="929556"/>
    <lineage>
        <taxon>Bacteria</taxon>
        <taxon>Pseudomonadati</taxon>
        <taxon>Bacteroidota</taxon>
        <taxon>Sphingobacteriia</taxon>
        <taxon>Sphingobacteriales</taxon>
        <taxon>Sphingobacteriaceae</taxon>
        <taxon>Solitalea</taxon>
    </lineage>
</organism>
<reference evidence="1" key="1">
    <citation type="submission" date="2012-02" db="EMBL/GenBank/DDBJ databases">
        <title>The complete genome of Solitalea canadensis DSM 3403.</title>
        <authorList>
            <consortium name="US DOE Joint Genome Institute (JGI-PGF)"/>
            <person name="Lucas S."/>
            <person name="Copeland A."/>
            <person name="Lapidus A."/>
            <person name="Glavina del Rio T."/>
            <person name="Dalin E."/>
            <person name="Tice H."/>
            <person name="Bruce D."/>
            <person name="Goodwin L."/>
            <person name="Pitluck S."/>
            <person name="Peters L."/>
            <person name="Ovchinnikova G."/>
            <person name="Lu M."/>
            <person name="Kyrpides N."/>
            <person name="Mavromatis K."/>
            <person name="Ivanova N."/>
            <person name="Brettin T."/>
            <person name="Detter J.C."/>
            <person name="Han C."/>
            <person name="Larimer F."/>
            <person name="Land M."/>
            <person name="Hauser L."/>
            <person name="Markowitz V."/>
            <person name="Cheng J.-F."/>
            <person name="Hugenholtz P."/>
            <person name="Woyke T."/>
            <person name="Wu D."/>
            <person name="Spring S."/>
            <person name="Schroeder M."/>
            <person name="Kopitz M."/>
            <person name="Brambilla E."/>
            <person name="Klenk H.-P."/>
            <person name="Eisen J.A."/>
        </authorList>
    </citation>
    <scope>NUCLEOTIDE SEQUENCE</scope>
    <source>
        <strain evidence="1">DSM 3403</strain>
    </source>
</reference>
<sequence length="253" mass="28109">MSQLSDKDLDKLFSDAFEDFTVEPSAKVWFAVENDLERQRIAGRKLKLAKWSVAASVVLCMASVALYLGRQQKLAGEQIAVAVDNDHGMEKDKETRSRAVVIQSPKAQVSNESVQTVEQPKESKKVPVKKKSVKEVKPTVTLEESEDTRLAMVAEPATLESKSRAKVLAYDQCSPEVQPKLLHQALVNTNDPANSKGIPTIGDAINYIADKVDKRDKKFVAVDKNARTFSLNLGLLKLERKRPTDSEEEQTSK</sequence>
<dbReference type="EMBL" id="CP003349">
    <property type="protein sequence ID" value="AFD07822.1"/>
    <property type="molecule type" value="Genomic_DNA"/>
</dbReference>
<dbReference type="AlphaFoldDB" id="H8KS34"/>
<keyword evidence="2" id="KW-1185">Reference proteome</keyword>
<protein>
    <submittedName>
        <fullName evidence="1">Uncharacterized protein</fullName>
    </submittedName>
</protein>
<evidence type="ECO:0000313" key="1">
    <source>
        <dbReference type="EMBL" id="AFD07822.1"/>
    </source>
</evidence>
<gene>
    <name evidence="1" type="ordered locus">Solca_2796</name>
</gene>
<evidence type="ECO:0000313" key="2">
    <source>
        <dbReference type="Proteomes" id="UP000007590"/>
    </source>
</evidence>
<name>H8KS34_SOLCM</name>
<dbReference type="KEGG" id="scn:Solca_2796"/>
<dbReference type="Proteomes" id="UP000007590">
    <property type="component" value="Chromosome"/>
</dbReference>
<accession>H8KS34</accession>
<proteinExistence type="predicted"/>
<dbReference type="STRING" id="929556.Solca_2796"/>
<dbReference type="OrthoDB" id="790344at2"/>
<dbReference type="HOGENOM" id="CLU_1097942_0_0_10"/>